<dbReference type="Proteomes" id="UP000266272">
    <property type="component" value="Unassembled WGS sequence"/>
</dbReference>
<feature type="domain" description="NmrA-like" evidence="3">
    <location>
        <begin position="2"/>
        <end position="258"/>
    </location>
</feature>
<dbReference type="PANTHER" id="PTHR42748">
    <property type="entry name" value="NITROGEN METABOLITE REPRESSION PROTEIN NMRA FAMILY MEMBER"/>
    <property type="match status" value="1"/>
</dbReference>
<dbReference type="AlphaFoldDB" id="A0A395NTK8"/>
<gene>
    <name evidence="4" type="ORF">TARUN_2896</name>
</gene>
<dbReference type="InterPro" id="IPR051164">
    <property type="entry name" value="NmrA-like_oxidored"/>
</dbReference>
<dbReference type="Gene3D" id="3.90.25.10">
    <property type="entry name" value="UDP-galactose 4-epimerase, domain 1"/>
    <property type="match status" value="1"/>
</dbReference>
<reference evidence="4 5" key="1">
    <citation type="journal article" date="2018" name="PLoS Pathog.">
        <title>Evolution of structural diversity of trichothecenes, a family of toxins produced by plant pathogenic and entomopathogenic fungi.</title>
        <authorList>
            <person name="Proctor R.H."/>
            <person name="McCormick S.P."/>
            <person name="Kim H.S."/>
            <person name="Cardoza R.E."/>
            <person name="Stanley A.M."/>
            <person name="Lindo L."/>
            <person name="Kelly A."/>
            <person name="Brown D.W."/>
            <person name="Lee T."/>
            <person name="Vaughan M.M."/>
            <person name="Alexander N.J."/>
            <person name="Busman M."/>
            <person name="Gutierrez S."/>
        </authorList>
    </citation>
    <scope>NUCLEOTIDE SEQUENCE [LARGE SCALE GENOMIC DNA]</scope>
    <source>
        <strain evidence="4 5">IBT 40837</strain>
    </source>
</reference>
<dbReference type="InterPro" id="IPR036291">
    <property type="entry name" value="NAD(P)-bd_dom_sf"/>
</dbReference>
<organism evidence="4 5">
    <name type="scientific">Trichoderma arundinaceum</name>
    <dbReference type="NCBI Taxonomy" id="490622"/>
    <lineage>
        <taxon>Eukaryota</taxon>
        <taxon>Fungi</taxon>
        <taxon>Dikarya</taxon>
        <taxon>Ascomycota</taxon>
        <taxon>Pezizomycotina</taxon>
        <taxon>Sordariomycetes</taxon>
        <taxon>Hypocreomycetidae</taxon>
        <taxon>Hypocreales</taxon>
        <taxon>Hypocreaceae</taxon>
        <taxon>Trichoderma</taxon>
    </lineage>
</organism>
<dbReference type="InterPro" id="IPR008030">
    <property type="entry name" value="NmrA-like"/>
</dbReference>
<dbReference type="CDD" id="cd05251">
    <property type="entry name" value="NmrA_like_SDR_a"/>
    <property type="match status" value="1"/>
</dbReference>
<accession>A0A395NTK8</accession>
<dbReference type="PANTHER" id="PTHR42748:SF14">
    <property type="entry name" value="SNOAL-LIKE DOMAIN-CONTAINING PROTEIN"/>
    <property type="match status" value="1"/>
</dbReference>
<dbReference type="EMBL" id="PXOA01000163">
    <property type="protein sequence ID" value="RFU79328.1"/>
    <property type="molecule type" value="Genomic_DNA"/>
</dbReference>
<comment type="caution">
    <text evidence="4">The sequence shown here is derived from an EMBL/GenBank/DDBJ whole genome shotgun (WGS) entry which is preliminary data.</text>
</comment>
<sequence length="334" mass="36903">METILVIGGTGAQGIPVIEALTSDSKYAIRVITRNAASAEAKLLAQIPGVTVVEGDCYDESTLRDILPGVDYVFTNTNGVAIGEMAEVYWGIRMYELSQEFGVKHFVYASLPYASKIGNFNSKYRVGHCDGKGRVAEYISAQPKSPMAWTIITSCLYMESLSEFLLPIPGSGDDTYTFALPLGKGKCSMVSLTDYAKYVRWAFDTPSRSNGLDLHVITEDITGENLAAAFTQVTGKKAVYRDISLDEYFTLPIFPDPEAKMGASGASPANTLLSVRKNFSGLWNSWKDNSWEWDYQALEEILPTRIKSVEEWMGNTGYTGKLMPLLKDFDFVKK</sequence>
<comment type="similarity">
    <text evidence="1">Belongs to the NmrA-type oxidoreductase family.</text>
</comment>
<protein>
    <recommendedName>
        <fullName evidence="3">NmrA-like domain-containing protein</fullName>
    </recommendedName>
</protein>
<keyword evidence="5" id="KW-1185">Reference proteome</keyword>
<dbReference type="SUPFAM" id="SSF51735">
    <property type="entry name" value="NAD(P)-binding Rossmann-fold domains"/>
    <property type="match status" value="1"/>
</dbReference>
<evidence type="ECO:0000256" key="1">
    <source>
        <dbReference type="ARBA" id="ARBA00006328"/>
    </source>
</evidence>
<evidence type="ECO:0000313" key="4">
    <source>
        <dbReference type="EMBL" id="RFU79328.1"/>
    </source>
</evidence>
<keyword evidence="2" id="KW-0521">NADP</keyword>
<dbReference type="Gene3D" id="3.40.50.720">
    <property type="entry name" value="NAD(P)-binding Rossmann-like Domain"/>
    <property type="match status" value="1"/>
</dbReference>
<evidence type="ECO:0000313" key="5">
    <source>
        <dbReference type="Proteomes" id="UP000266272"/>
    </source>
</evidence>
<dbReference type="GO" id="GO:0005634">
    <property type="term" value="C:nucleus"/>
    <property type="evidence" value="ECO:0007669"/>
    <property type="project" value="TreeGrafter"/>
</dbReference>
<name>A0A395NTK8_TRIAR</name>
<dbReference type="OrthoDB" id="300709at2759"/>
<evidence type="ECO:0000256" key="2">
    <source>
        <dbReference type="ARBA" id="ARBA00022857"/>
    </source>
</evidence>
<dbReference type="Pfam" id="PF05368">
    <property type="entry name" value="NmrA"/>
    <property type="match status" value="1"/>
</dbReference>
<dbReference type="STRING" id="490622.A0A395NTK8"/>
<evidence type="ECO:0000259" key="3">
    <source>
        <dbReference type="Pfam" id="PF05368"/>
    </source>
</evidence>
<proteinExistence type="inferred from homology"/>